<feature type="transmembrane region" description="Helical" evidence="1">
    <location>
        <begin position="7"/>
        <end position="26"/>
    </location>
</feature>
<feature type="transmembrane region" description="Helical" evidence="1">
    <location>
        <begin position="84"/>
        <end position="108"/>
    </location>
</feature>
<reference evidence="2" key="1">
    <citation type="submission" date="2023-07" db="EMBL/GenBank/DDBJ databases">
        <title>Genomic Encyclopedia of Type Strains, Phase IV (KMG-IV): sequencing the most valuable type-strain genomes for metagenomic binning, comparative biology and taxonomic classification.</title>
        <authorList>
            <person name="Goeker M."/>
        </authorList>
    </citation>
    <scope>NUCLEOTIDE SEQUENCE</scope>
    <source>
        <strain evidence="2">DSM 26174</strain>
    </source>
</reference>
<gene>
    <name evidence="2" type="ORF">HNQ88_003047</name>
</gene>
<name>A0AAE3XQ55_9BACT</name>
<keyword evidence="1" id="KW-0812">Transmembrane</keyword>
<accession>A0AAE3XQ55</accession>
<proteinExistence type="predicted"/>
<evidence type="ECO:0000256" key="1">
    <source>
        <dbReference type="SAM" id="Phobius"/>
    </source>
</evidence>
<evidence type="ECO:0000313" key="2">
    <source>
        <dbReference type="EMBL" id="MDR6239999.1"/>
    </source>
</evidence>
<dbReference type="EMBL" id="JAVDQD010000003">
    <property type="protein sequence ID" value="MDR6239999.1"/>
    <property type="molecule type" value="Genomic_DNA"/>
</dbReference>
<protein>
    <submittedName>
        <fullName evidence="2">Uncharacterized protein</fullName>
    </submittedName>
</protein>
<comment type="caution">
    <text evidence="2">The sequence shown here is derived from an EMBL/GenBank/DDBJ whole genome shotgun (WGS) entry which is preliminary data.</text>
</comment>
<feature type="transmembrane region" description="Helical" evidence="1">
    <location>
        <begin position="41"/>
        <end position="64"/>
    </location>
</feature>
<keyword evidence="1" id="KW-1133">Transmembrane helix</keyword>
<organism evidence="2 3">
    <name type="scientific">Aureibacter tunicatorum</name>
    <dbReference type="NCBI Taxonomy" id="866807"/>
    <lineage>
        <taxon>Bacteria</taxon>
        <taxon>Pseudomonadati</taxon>
        <taxon>Bacteroidota</taxon>
        <taxon>Cytophagia</taxon>
        <taxon>Cytophagales</taxon>
        <taxon>Persicobacteraceae</taxon>
        <taxon>Aureibacter</taxon>
    </lineage>
</organism>
<keyword evidence="1" id="KW-0472">Membrane</keyword>
<dbReference type="RefSeq" id="WP_309939815.1">
    <property type="nucleotide sequence ID" value="NZ_AP025305.1"/>
</dbReference>
<dbReference type="AlphaFoldDB" id="A0AAE3XQ55"/>
<dbReference type="Proteomes" id="UP001185092">
    <property type="component" value="Unassembled WGS sequence"/>
</dbReference>
<keyword evidence="3" id="KW-1185">Reference proteome</keyword>
<evidence type="ECO:0000313" key="3">
    <source>
        <dbReference type="Proteomes" id="UP001185092"/>
    </source>
</evidence>
<sequence length="115" mass="13307">MRRKVNRVMLFVILISNIFLGIKLLIDAWHLFVSGKFYEGYVFAMYIMLFDIIVFIPLIVVLLLRGVSKMKKWAILSVVSQNIVMFVGFKLGSILGVLFCLTSLIYYFKNCKKIA</sequence>